<dbReference type="SMART" id="SM00271">
    <property type="entry name" value="DnaJ"/>
    <property type="match status" value="1"/>
</dbReference>
<sequence>MNDDLEPEMDLAEQIFVLLREQPEGCSEYQLIQQLKSRHSTHIPNLPLLDKLVLFRTHFLVFNALYRLRDRLRGENTHDLRISPLCVQLQPYAPGASAIVENDPLRDYYLDMANLRDTDESEVERLLASFWSRMRGDHPGERNDLSDPEQKRAALELFELDQDAASLTLHTIKRRYRQLVSIHHPDRGGSTARIQSINLAMEILQRYYR</sequence>
<dbReference type="OrthoDB" id="581986at2"/>
<dbReference type="AlphaFoldDB" id="A0A6I6LMI6"/>
<organism evidence="3 4">
    <name type="scientific">Stutzerimonas stutzeri</name>
    <name type="common">Pseudomonas stutzeri</name>
    <dbReference type="NCBI Taxonomy" id="316"/>
    <lineage>
        <taxon>Bacteria</taxon>
        <taxon>Pseudomonadati</taxon>
        <taxon>Pseudomonadota</taxon>
        <taxon>Gammaproteobacteria</taxon>
        <taxon>Pseudomonadales</taxon>
        <taxon>Pseudomonadaceae</taxon>
        <taxon>Stutzerimonas</taxon>
    </lineage>
</organism>
<dbReference type="InterPro" id="IPR001623">
    <property type="entry name" value="DnaJ_domain"/>
</dbReference>
<dbReference type="InterPro" id="IPR036869">
    <property type="entry name" value="J_dom_sf"/>
</dbReference>
<name>A0A6I6LMI6_STUST</name>
<dbReference type="InterPro" id="IPR021059">
    <property type="entry name" value="DnaJ-related_N"/>
</dbReference>
<dbReference type="EMBL" id="CP046902">
    <property type="protein sequence ID" value="QGZ31814.1"/>
    <property type="molecule type" value="Genomic_DNA"/>
</dbReference>
<dbReference type="Pfam" id="PF12339">
    <property type="entry name" value="DNAJ_related"/>
    <property type="match status" value="1"/>
</dbReference>
<accession>A0A6I6LMI6</accession>
<evidence type="ECO:0000256" key="1">
    <source>
        <dbReference type="ARBA" id="ARBA00023186"/>
    </source>
</evidence>
<evidence type="ECO:0000313" key="3">
    <source>
        <dbReference type="EMBL" id="QGZ31814.1"/>
    </source>
</evidence>
<dbReference type="SUPFAM" id="SSF46565">
    <property type="entry name" value="Chaperone J-domain"/>
    <property type="match status" value="1"/>
</dbReference>
<evidence type="ECO:0000313" key="4">
    <source>
        <dbReference type="Proteomes" id="UP000438983"/>
    </source>
</evidence>
<dbReference type="CDD" id="cd06257">
    <property type="entry name" value="DnaJ"/>
    <property type="match status" value="1"/>
</dbReference>
<dbReference type="RefSeq" id="WP_158189256.1">
    <property type="nucleotide sequence ID" value="NZ_CP046902.1"/>
</dbReference>
<feature type="domain" description="J" evidence="2">
    <location>
        <begin position="153"/>
        <end position="209"/>
    </location>
</feature>
<dbReference type="Gene3D" id="1.10.287.110">
    <property type="entry name" value="DnaJ domain"/>
    <property type="match status" value="1"/>
</dbReference>
<gene>
    <name evidence="3" type="ORF">GQA94_17785</name>
</gene>
<reference evidence="3 4" key="1">
    <citation type="submission" date="2019-12" db="EMBL/GenBank/DDBJ databases">
        <title>Complete genome sequence of Pseudomonas stutzeri.</title>
        <authorList>
            <person name="Lim S.R."/>
            <person name="Kim J.H."/>
        </authorList>
    </citation>
    <scope>NUCLEOTIDE SEQUENCE [LARGE SCALE GENOMIC DNA]</scope>
    <source>
        <strain evidence="3 4">PM101005</strain>
    </source>
</reference>
<dbReference type="PROSITE" id="PS50076">
    <property type="entry name" value="DNAJ_2"/>
    <property type="match status" value="1"/>
</dbReference>
<dbReference type="Proteomes" id="UP000438983">
    <property type="component" value="Chromosome"/>
</dbReference>
<evidence type="ECO:0000259" key="2">
    <source>
        <dbReference type="PROSITE" id="PS50076"/>
    </source>
</evidence>
<protein>
    <submittedName>
        <fullName evidence="3">Molecular chaperone DnaJ</fullName>
    </submittedName>
</protein>
<keyword evidence="1" id="KW-0143">Chaperone</keyword>
<proteinExistence type="predicted"/>